<name>A0A145YYU2_ECOLX</name>
<reference evidence="1" key="1">
    <citation type="submission" date="2015-12" db="EMBL/GenBank/DDBJ databases">
        <title>The heat is on: heat-resistant Escherichia coli as potential persistent reservoir of extended-spectrum Beta-lactamases and Shiga toxin-encoding phages in dairy.</title>
        <authorList>
            <person name="Marti R."/>
            <person name="Muniesa M."/>
            <person name="Schmid M."/>
            <person name="Naskova J."/>
            <person name="Hummerjohann J."/>
        </authorList>
    </citation>
    <scope>NUCLEOTIDE SEQUENCE</scope>
    <source>
        <strain evidence="1">FAM22871</strain>
        <plasmid evidence="1">pFAM22871_1</plasmid>
    </source>
</reference>
<evidence type="ECO:0008006" key="2">
    <source>
        <dbReference type="Google" id="ProtNLM"/>
    </source>
</evidence>
<accession>A0A145YYU2</accession>
<dbReference type="AlphaFoldDB" id="A0A145YYU2"/>
<sequence>MTWELILDGYSESSYSATPRFAAARLPWFSMQSGPQRNYVGSVSIAGR</sequence>
<organism evidence="1">
    <name type="scientific">Escherichia coli</name>
    <dbReference type="NCBI Taxonomy" id="562"/>
    <lineage>
        <taxon>Bacteria</taxon>
        <taxon>Pseudomonadati</taxon>
        <taxon>Pseudomonadota</taxon>
        <taxon>Gammaproteobacteria</taxon>
        <taxon>Enterobacterales</taxon>
        <taxon>Enterobacteriaceae</taxon>
        <taxon>Escherichia</taxon>
    </lineage>
</organism>
<dbReference type="EMBL" id="KU355873">
    <property type="protein sequence ID" value="AMW89016.1"/>
    <property type="molecule type" value="Genomic_DNA"/>
</dbReference>
<geneLocation type="plasmid" evidence="1">
    <name>pFAM22871_1</name>
</geneLocation>
<proteinExistence type="predicted"/>
<evidence type="ECO:0000313" key="1">
    <source>
        <dbReference type="EMBL" id="AMW89016.1"/>
    </source>
</evidence>
<protein>
    <recommendedName>
        <fullName evidence="2">Invasion protein</fullName>
    </recommendedName>
</protein>
<keyword evidence="1" id="KW-0614">Plasmid</keyword>